<sequence length="256" mass="28094">MSSTQSSRPSHAAETAQLTPDQLDVLYSAEVFDEDGQSHQLDRITQGKRVLLVFIRHFWCPSCRAYIKHLSNCIPPESLPPGTCIIIIANGQYQPISAYRQATHTPYAIYAHPSLVIHKALDFRAPISIIPHPLEGSKAYEAGVGGRWRMFWTAVTEGLMVAPLHLTKVGPPGQHGGEVVLEADGTCSFIHRMEHGGDHTDLEELSDIIDASYIPMEMDDEGVEREGGKGEEWGNLPVMLGGLVLGLAVGLYWNSV</sequence>
<protein>
    <recommendedName>
        <fullName evidence="3">Thioredoxin domain-containing protein</fullName>
    </recommendedName>
</protein>
<dbReference type="Gene3D" id="3.40.30.10">
    <property type="entry name" value="Glutaredoxin"/>
    <property type="match status" value="1"/>
</dbReference>
<dbReference type="Pfam" id="PF13911">
    <property type="entry name" value="AhpC-TSA_2"/>
    <property type="match status" value="1"/>
</dbReference>
<evidence type="ECO:0000313" key="2">
    <source>
        <dbReference type="Proteomes" id="UP001164286"/>
    </source>
</evidence>
<evidence type="ECO:0008006" key="3">
    <source>
        <dbReference type="Google" id="ProtNLM"/>
    </source>
</evidence>
<dbReference type="RefSeq" id="XP_052948378.1">
    <property type="nucleotide sequence ID" value="XM_053092235.1"/>
</dbReference>
<dbReference type="InterPro" id="IPR036249">
    <property type="entry name" value="Thioredoxin-like_sf"/>
</dbReference>
<dbReference type="AlphaFoldDB" id="A0AA38HDS6"/>
<proteinExistence type="predicted"/>
<dbReference type="PANTHER" id="PTHR28630">
    <property type="match status" value="1"/>
</dbReference>
<dbReference type="PANTHER" id="PTHR28630:SF3">
    <property type="entry name" value="PEROXIREDOXIN-LIKE 2C"/>
    <property type="match status" value="1"/>
</dbReference>
<comment type="caution">
    <text evidence="1">The sequence shown here is derived from an EMBL/GenBank/DDBJ whole genome shotgun (WGS) entry which is preliminary data.</text>
</comment>
<reference evidence="1" key="1">
    <citation type="journal article" date="2022" name="G3 (Bethesda)">
        <title>High quality genome of the basidiomycete yeast Dioszegia hungarica PDD-24b-2 isolated from cloud water.</title>
        <authorList>
            <person name="Jarrige D."/>
            <person name="Haridas S."/>
            <person name="Bleykasten-Grosshans C."/>
            <person name="Joly M."/>
            <person name="Nadalig T."/>
            <person name="Sancelme M."/>
            <person name="Vuilleumier S."/>
            <person name="Grigoriev I.V."/>
            <person name="Amato P."/>
            <person name="Bringel F."/>
        </authorList>
    </citation>
    <scope>NUCLEOTIDE SEQUENCE</scope>
    <source>
        <strain evidence="1">PDD-24b-2</strain>
    </source>
</reference>
<dbReference type="SUPFAM" id="SSF52833">
    <property type="entry name" value="Thioredoxin-like"/>
    <property type="match status" value="1"/>
</dbReference>
<gene>
    <name evidence="1" type="ORF">MKK02DRAFT_42999</name>
</gene>
<dbReference type="Proteomes" id="UP001164286">
    <property type="component" value="Unassembled WGS sequence"/>
</dbReference>
<keyword evidence="2" id="KW-1185">Reference proteome</keyword>
<dbReference type="EMBL" id="JAKWFO010000003">
    <property type="protein sequence ID" value="KAI9638601.1"/>
    <property type="molecule type" value="Genomic_DNA"/>
</dbReference>
<organism evidence="1 2">
    <name type="scientific">Dioszegia hungarica</name>
    <dbReference type="NCBI Taxonomy" id="4972"/>
    <lineage>
        <taxon>Eukaryota</taxon>
        <taxon>Fungi</taxon>
        <taxon>Dikarya</taxon>
        <taxon>Basidiomycota</taxon>
        <taxon>Agaricomycotina</taxon>
        <taxon>Tremellomycetes</taxon>
        <taxon>Tremellales</taxon>
        <taxon>Bulleribasidiaceae</taxon>
        <taxon>Dioszegia</taxon>
    </lineage>
</organism>
<dbReference type="GeneID" id="77731440"/>
<accession>A0AA38HDS6</accession>
<dbReference type="InterPro" id="IPR032801">
    <property type="entry name" value="PXL2A/B/C"/>
</dbReference>
<name>A0AA38HDS6_9TREE</name>
<evidence type="ECO:0000313" key="1">
    <source>
        <dbReference type="EMBL" id="KAI9638601.1"/>
    </source>
</evidence>